<dbReference type="Gene3D" id="2.60.120.200">
    <property type="match status" value="1"/>
</dbReference>
<evidence type="ECO:0000256" key="4">
    <source>
        <dbReference type="ARBA" id="ARBA00022989"/>
    </source>
</evidence>
<organism evidence="8 9">
    <name type="scientific">Prorocentrum cordatum</name>
    <dbReference type="NCBI Taxonomy" id="2364126"/>
    <lineage>
        <taxon>Eukaryota</taxon>
        <taxon>Sar</taxon>
        <taxon>Alveolata</taxon>
        <taxon>Dinophyceae</taxon>
        <taxon>Prorocentrales</taxon>
        <taxon>Prorocentraceae</taxon>
        <taxon>Prorocentrum</taxon>
    </lineage>
</organism>
<reference evidence="8" key="1">
    <citation type="submission" date="2023-10" db="EMBL/GenBank/DDBJ databases">
        <authorList>
            <person name="Chen Y."/>
            <person name="Shah S."/>
            <person name="Dougan E. K."/>
            <person name="Thang M."/>
            <person name="Chan C."/>
        </authorList>
    </citation>
    <scope>NUCLEOTIDE SEQUENCE [LARGE SCALE GENOMIC DNA]</scope>
</reference>
<keyword evidence="3" id="KW-0732">Signal</keyword>
<accession>A0ABN9RYL2</accession>
<evidence type="ECO:0000313" key="9">
    <source>
        <dbReference type="Proteomes" id="UP001189429"/>
    </source>
</evidence>
<evidence type="ECO:0000256" key="1">
    <source>
        <dbReference type="ARBA" id="ARBA00004479"/>
    </source>
</evidence>
<keyword evidence="5" id="KW-0472">Membrane</keyword>
<dbReference type="InterPro" id="IPR005052">
    <property type="entry name" value="Lectin_leg"/>
</dbReference>
<name>A0ABN9RYL2_9DINO</name>
<feature type="non-terminal residue" evidence="8">
    <location>
        <position position="1"/>
    </location>
</feature>
<dbReference type="EMBL" id="CAUYUJ010008611">
    <property type="protein sequence ID" value="CAK0824452.1"/>
    <property type="molecule type" value="Genomic_DNA"/>
</dbReference>
<evidence type="ECO:0000256" key="3">
    <source>
        <dbReference type="ARBA" id="ARBA00022729"/>
    </source>
</evidence>
<feature type="non-terminal residue" evidence="8">
    <location>
        <position position="369"/>
    </location>
</feature>
<evidence type="ECO:0000256" key="5">
    <source>
        <dbReference type="ARBA" id="ARBA00023136"/>
    </source>
</evidence>
<comment type="caution">
    <text evidence="8">The sequence shown here is derived from an EMBL/GenBank/DDBJ whole genome shotgun (WGS) entry which is preliminary data.</text>
</comment>
<dbReference type="InterPro" id="IPR051136">
    <property type="entry name" value="Intracellular_Lectin-GPT"/>
</dbReference>
<feature type="compositionally biased region" description="Pro residues" evidence="6">
    <location>
        <begin position="32"/>
        <end position="63"/>
    </location>
</feature>
<keyword evidence="9" id="KW-1185">Reference proteome</keyword>
<feature type="region of interest" description="Disordered" evidence="6">
    <location>
        <begin position="20"/>
        <end position="78"/>
    </location>
</feature>
<keyword evidence="4" id="KW-1133">Transmembrane helix</keyword>
<keyword evidence="2" id="KW-0812">Transmembrane</keyword>
<dbReference type="PANTHER" id="PTHR12223:SF28">
    <property type="entry name" value="LECTIN, MANNOSE BINDING 1 LIKE"/>
    <property type="match status" value="1"/>
</dbReference>
<sequence length="369" mass="39518">GNPSGSSSLRSGVFPRVASVWLQDGLGGPDGPEAPPPPSPPPQSLPPISPPLPPPPPPPPPPRYKTARGWPRTAANTNPHCDFRHQGVLIQAKGSIFWMLAVARLLVWAAALRLHVGVLGYDKVLPLHSVGSPPDLRKLATEWYLGGAVTPTADTLVISPGIPGRIGMMWSMYPILTADFEVQMTFKARPLGAEPTGFAFWYVYENATAAQAEVVDGHAQNQQEIIDTSWFEHVRSKGFGLFGYRNAFDGLGVFFDASKDSPQPSVTALASSGEALPVLPKDCPSCLKFDWRTNSDIVVKVRVQPSGAKVEVVGGVSTEVTKEFKAGGHIGFTFQSGDPSAGFRPEQRSTFVELKSLQVTNFDAAASGE</sequence>
<evidence type="ECO:0000259" key="7">
    <source>
        <dbReference type="Pfam" id="PF03388"/>
    </source>
</evidence>
<dbReference type="SUPFAM" id="SSF101447">
    <property type="entry name" value="Formin homology 2 domain (FH2 domain)"/>
    <property type="match status" value="1"/>
</dbReference>
<dbReference type="PANTHER" id="PTHR12223">
    <property type="entry name" value="VESICULAR MANNOSE-BINDING LECTIN"/>
    <property type="match status" value="1"/>
</dbReference>
<dbReference type="Pfam" id="PF03388">
    <property type="entry name" value="Lectin_leg-like"/>
    <property type="match status" value="1"/>
</dbReference>
<evidence type="ECO:0000256" key="6">
    <source>
        <dbReference type="SAM" id="MobiDB-lite"/>
    </source>
</evidence>
<dbReference type="SUPFAM" id="SSF49899">
    <property type="entry name" value="Concanavalin A-like lectins/glucanases"/>
    <property type="match status" value="1"/>
</dbReference>
<dbReference type="InterPro" id="IPR013320">
    <property type="entry name" value="ConA-like_dom_sf"/>
</dbReference>
<gene>
    <name evidence="8" type="ORF">PCOR1329_LOCUS24854</name>
</gene>
<protein>
    <recommendedName>
        <fullName evidence="7">L-type lectin-like domain-containing protein</fullName>
    </recommendedName>
</protein>
<feature type="domain" description="L-type lectin-like" evidence="7">
    <location>
        <begin position="139"/>
        <end position="208"/>
    </location>
</feature>
<proteinExistence type="predicted"/>
<dbReference type="Proteomes" id="UP001189429">
    <property type="component" value="Unassembled WGS sequence"/>
</dbReference>
<comment type="subcellular location">
    <subcellularLocation>
        <location evidence="1">Membrane</location>
        <topology evidence="1">Single-pass type I membrane protein</topology>
    </subcellularLocation>
</comment>
<evidence type="ECO:0000256" key="2">
    <source>
        <dbReference type="ARBA" id="ARBA00022692"/>
    </source>
</evidence>
<evidence type="ECO:0000313" key="8">
    <source>
        <dbReference type="EMBL" id="CAK0824452.1"/>
    </source>
</evidence>